<keyword evidence="6 9" id="KW-1133">Transmembrane helix</keyword>
<sequence length="291" mass="29761">MGEQLLQLLLTGLTLGSIYSIIALTLVTTFNVTGILNLAQGEFVVIGALIAVSLQGTGMPMAVVFLVSVILVGILGGLLERLTINRARGASSLGMLIITIGLSISLRGLALLIWGTDTYSLPAFSQGGSIMIGGAALNPQSIWIFALVAVTLAGLYGFFEHTFWGKAVKASVYNQTGARLQGINLNTISLLAFVSAGGLGAAAGVSIGPITMVTYDMGFMLGVKGFVAAAIGGLSNVGGAVIGGILLGILESFSSGLISSGLKDAISIIILLGVLLIRPEGIIGAIRERKI</sequence>
<evidence type="ECO:0000256" key="3">
    <source>
        <dbReference type="ARBA" id="ARBA00022475"/>
    </source>
</evidence>
<feature type="transmembrane region" description="Helical" evidence="9">
    <location>
        <begin position="142"/>
        <end position="159"/>
    </location>
</feature>
<evidence type="ECO:0000256" key="5">
    <source>
        <dbReference type="ARBA" id="ARBA00022970"/>
    </source>
</evidence>
<dbReference type="AlphaFoldDB" id="A0A1G7W6G3"/>
<dbReference type="PANTHER" id="PTHR11795">
    <property type="entry name" value="BRANCHED-CHAIN AMINO ACID TRANSPORT SYSTEM PERMEASE PROTEIN LIVH"/>
    <property type="match status" value="1"/>
</dbReference>
<dbReference type="GO" id="GO:0022857">
    <property type="term" value="F:transmembrane transporter activity"/>
    <property type="evidence" value="ECO:0007669"/>
    <property type="project" value="InterPro"/>
</dbReference>
<dbReference type="Proteomes" id="UP000198656">
    <property type="component" value="Unassembled WGS sequence"/>
</dbReference>
<keyword evidence="4 9" id="KW-0812">Transmembrane</keyword>
<feature type="transmembrane region" description="Helical" evidence="9">
    <location>
        <begin position="225"/>
        <end position="250"/>
    </location>
</feature>
<reference evidence="11" key="1">
    <citation type="submission" date="2016-10" db="EMBL/GenBank/DDBJ databases">
        <authorList>
            <person name="Varghese N."/>
            <person name="Submissions S."/>
        </authorList>
    </citation>
    <scope>NUCLEOTIDE SEQUENCE [LARGE SCALE GENOMIC DNA]</scope>
    <source>
        <strain evidence="11">DSM 8344</strain>
    </source>
</reference>
<protein>
    <submittedName>
        <fullName evidence="10">Branched-chain amino acid transport system permease protein</fullName>
    </submittedName>
</protein>
<evidence type="ECO:0000313" key="11">
    <source>
        <dbReference type="Proteomes" id="UP000198656"/>
    </source>
</evidence>
<feature type="transmembrane region" description="Helical" evidence="9">
    <location>
        <begin position="34"/>
        <end position="54"/>
    </location>
</feature>
<evidence type="ECO:0000256" key="6">
    <source>
        <dbReference type="ARBA" id="ARBA00022989"/>
    </source>
</evidence>
<keyword evidence="3" id="KW-1003">Cell membrane</keyword>
<dbReference type="EMBL" id="FNCP01000005">
    <property type="protein sequence ID" value="SDG67379.1"/>
    <property type="molecule type" value="Genomic_DNA"/>
</dbReference>
<accession>A0A1G7W6G3</accession>
<feature type="transmembrane region" description="Helical" evidence="9">
    <location>
        <begin position="91"/>
        <end position="113"/>
    </location>
</feature>
<comment type="similarity">
    <text evidence="8">Belongs to the binding-protein-dependent transport system permease family. LivHM subfamily.</text>
</comment>
<feature type="transmembrane region" description="Helical" evidence="9">
    <location>
        <begin position="6"/>
        <end position="27"/>
    </location>
</feature>
<proteinExistence type="inferred from homology"/>
<dbReference type="PANTHER" id="PTHR11795:SF450">
    <property type="entry name" value="ABC TRANSPORTER PERMEASE PROTEIN"/>
    <property type="match status" value="1"/>
</dbReference>
<evidence type="ECO:0000256" key="2">
    <source>
        <dbReference type="ARBA" id="ARBA00022448"/>
    </source>
</evidence>
<comment type="subcellular location">
    <subcellularLocation>
        <location evidence="1">Cell membrane</location>
        <topology evidence="1">Multi-pass membrane protein</topology>
    </subcellularLocation>
</comment>
<feature type="transmembrane region" description="Helical" evidence="9">
    <location>
        <begin position="265"/>
        <end position="286"/>
    </location>
</feature>
<dbReference type="Pfam" id="PF02653">
    <property type="entry name" value="BPD_transp_2"/>
    <property type="match status" value="1"/>
</dbReference>
<gene>
    <name evidence="10" type="ORF">SAMN05443529_10541</name>
</gene>
<organism evidence="10 11">
    <name type="scientific">Desulfosporosinus hippei DSM 8344</name>
    <dbReference type="NCBI Taxonomy" id="1121419"/>
    <lineage>
        <taxon>Bacteria</taxon>
        <taxon>Bacillati</taxon>
        <taxon>Bacillota</taxon>
        <taxon>Clostridia</taxon>
        <taxon>Eubacteriales</taxon>
        <taxon>Desulfitobacteriaceae</taxon>
        <taxon>Desulfosporosinus</taxon>
    </lineage>
</organism>
<feature type="transmembrane region" description="Helical" evidence="9">
    <location>
        <begin position="188"/>
        <end position="213"/>
    </location>
</feature>
<evidence type="ECO:0000256" key="9">
    <source>
        <dbReference type="SAM" id="Phobius"/>
    </source>
</evidence>
<feature type="transmembrane region" description="Helical" evidence="9">
    <location>
        <begin position="60"/>
        <end position="79"/>
    </location>
</feature>
<keyword evidence="2" id="KW-0813">Transport</keyword>
<dbReference type="CDD" id="cd06582">
    <property type="entry name" value="TM_PBP1_LivH_like"/>
    <property type="match status" value="1"/>
</dbReference>
<dbReference type="GO" id="GO:0005886">
    <property type="term" value="C:plasma membrane"/>
    <property type="evidence" value="ECO:0007669"/>
    <property type="project" value="UniProtKB-SubCell"/>
</dbReference>
<dbReference type="STRING" id="1121419.SAMN05443529_10541"/>
<dbReference type="GO" id="GO:0006865">
    <property type="term" value="P:amino acid transport"/>
    <property type="evidence" value="ECO:0007669"/>
    <property type="project" value="UniProtKB-KW"/>
</dbReference>
<evidence type="ECO:0000256" key="8">
    <source>
        <dbReference type="ARBA" id="ARBA00037998"/>
    </source>
</evidence>
<dbReference type="OrthoDB" id="9807115at2"/>
<name>A0A1G7W6G3_9FIRM</name>
<evidence type="ECO:0000313" key="10">
    <source>
        <dbReference type="EMBL" id="SDG67379.1"/>
    </source>
</evidence>
<evidence type="ECO:0000256" key="7">
    <source>
        <dbReference type="ARBA" id="ARBA00023136"/>
    </source>
</evidence>
<keyword evidence="5" id="KW-0029">Amino-acid transport</keyword>
<keyword evidence="7 9" id="KW-0472">Membrane</keyword>
<dbReference type="InterPro" id="IPR001851">
    <property type="entry name" value="ABC_transp_permease"/>
</dbReference>
<keyword evidence="11" id="KW-1185">Reference proteome</keyword>
<evidence type="ECO:0000256" key="4">
    <source>
        <dbReference type="ARBA" id="ARBA00022692"/>
    </source>
</evidence>
<dbReference type="RefSeq" id="WP_092331152.1">
    <property type="nucleotide sequence ID" value="NZ_FNCP01000005.1"/>
</dbReference>
<dbReference type="InterPro" id="IPR052157">
    <property type="entry name" value="BCAA_transport_permease"/>
</dbReference>
<evidence type="ECO:0000256" key="1">
    <source>
        <dbReference type="ARBA" id="ARBA00004651"/>
    </source>
</evidence>